<dbReference type="SUPFAM" id="SSF88723">
    <property type="entry name" value="PIN domain-like"/>
    <property type="match status" value="1"/>
</dbReference>
<keyword evidence="4" id="KW-0479">Metal-binding</keyword>
<dbReference type="GO" id="GO:0016787">
    <property type="term" value="F:hydrolase activity"/>
    <property type="evidence" value="ECO:0007669"/>
    <property type="project" value="UniProtKB-KW"/>
</dbReference>
<proteinExistence type="inferred from homology"/>
<keyword evidence="6" id="KW-0460">Magnesium</keyword>
<reference evidence="9 10" key="1">
    <citation type="journal article" date="2017" name="Int. J. Syst. Evol. Microbiol.">
        <title>Roseitalea porphyridii gen. nov., sp. nov., isolated from a red alga, and reclassification of Hoeflea suaedae Chung et al. 2013 as Pseudohoeflea suaedae gen. nov., comb. nov.</title>
        <authorList>
            <person name="Hyeon J.W."/>
            <person name="Jeong S.E."/>
            <person name="Baek K."/>
            <person name="Jeon C.O."/>
        </authorList>
    </citation>
    <scope>NUCLEOTIDE SEQUENCE [LARGE SCALE GENOMIC DNA]</scope>
    <source>
        <strain evidence="9 10">MA7-20</strain>
    </source>
</reference>
<dbReference type="Gene3D" id="3.40.50.1010">
    <property type="entry name" value="5'-nuclease"/>
    <property type="match status" value="1"/>
</dbReference>
<dbReference type="GO" id="GO:0046872">
    <property type="term" value="F:metal ion binding"/>
    <property type="evidence" value="ECO:0007669"/>
    <property type="project" value="UniProtKB-KW"/>
</dbReference>
<keyword evidence="2" id="KW-1277">Toxin-antitoxin system</keyword>
<organism evidence="9 10">
    <name type="scientific">Roseitalea porphyridii</name>
    <dbReference type="NCBI Taxonomy" id="1852022"/>
    <lineage>
        <taxon>Bacteria</taxon>
        <taxon>Pseudomonadati</taxon>
        <taxon>Pseudomonadota</taxon>
        <taxon>Alphaproteobacteria</taxon>
        <taxon>Hyphomicrobiales</taxon>
        <taxon>Ahrensiaceae</taxon>
        <taxon>Roseitalea</taxon>
    </lineage>
</organism>
<evidence type="ECO:0000313" key="9">
    <source>
        <dbReference type="EMBL" id="QBK31704.1"/>
    </source>
</evidence>
<keyword evidence="5" id="KW-0378">Hydrolase</keyword>
<evidence type="ECO:0000256" key="1">
    <source>
        <dbReference type="ARBA" id="ARBA00001946"/>
    </source>
</evidence>
<dbReference type="InterPro" id="IPR050556">
    <property type="entry name" value="Type_II_TA_system_RNase"/>
</dbReference>
<evidence type="ECO:0000256" key="6">
    <source>
        <dbReference type="ARBA" id="ARBA00022842"/>
    </source>
</evidence>
<comment type="similarity">
    <text evidence="7">Belongs to the PINc/VapC protein family.</text>
</comment>
<gene>
    <name evidence="9" type="ORF">E0E05_14480</name>
</gene>
<evidence type="ECO:0000259" key="8">
    <source>
        <dbReference type="Pfam" id="PF01850"/>
    </source>
</evidence>
<evidence type="ECO:0000256" key="4">
    <source>
        <dbReference type="ARBA" id="ARBA00022723"/>
    </source>
</evidence>
<dbReference type="AlphaFoldDB" id="A0A4P6V4G2"/>
<dbReference type="InterPro" id="IPR002716">
    <property type="entry name" value="PIN_dom"/>
</dbReference>
<dbReference type="RefSeq" id="WP_131617359.1">
    <property type="nucleotide sequence ID" value="NZ_CP036532.1"/>
</dbReference>
<sequence>MATLVDTNVLIDVAYRDPHWMQWSKMAMAQRVAEGLVINPVIFAEFSYRFDSADSAEAALAIDGLNREHLPWESAYLAGRAFRLYRRRGGARQGTLPDFFIGAHAAVRGYSVLTRDPSGFREFFPALSIVAPDTHP</sequence>
<accession>A0A4P6V4G2</accession>
<dbReference type="GO" id="GO:0004518">
    <property type="term" value="F:nuclease activity"/>
    <property type="evidence" value="ECO:0007669"/>
    <property type="project" value="UniProtKB-KW"/>
</dbReference>
<dbReference type="OrthoDB" id="9800524at2"/>
<keyword evidence="10" id="KW-1185">Reference proteome</keyword>
<dbReference type="EMBL" id="CP036532">
    <property type="protein sequence ID" value="QBK31704.1"/>
    <property type="molecule type" value="Genomic_DNA"/>
</dbReference>
<dbReference type="InterPro" id="IPR029060">
    <property type="entry name" value="PIN-like_dom_sf"/>
</dbReference>
<comment type="cofactor">
    <cofactor evidence="1">
        <name>Mg(2+)</name>
        <dbReference type="ChEBI" id="CHEBI:18420"/>
    </cofactor>
</comment>
<dbReference type="PANTHER" id="PTHR33653">
    <property type="entry name" value="RIBONUCLEASE VAPC2"/>
    <property type="match status" value="1"/>
</dbReference>
<evidence type="ECO:0000256" key="3">
    <source>
        <dbReference type="ARBA" id="ARBA00022722"/>
    </source>
</evidence>
<keyword evidence="3" id="KW-0540">Nuclease</keyword>
<dbReference type="PANTHER" id="PTHR33653:SF1">
    <property type="entry name" value="RIBONUCLEASE VAPC2"/>
    <property type="match status" value="1"/>
</dbReference>
<dbReference type="KEGG" id="rpod:E0E05_14480"/>
<evidence type="ECO:0000256" key="5">
    <source>
        <dbReference type="ARBA" id="ARBA00022801"/>
    </source>
</evidence>
<evidence type="ECO:0000256" key="2">
    <source>
        <dbReference type="ARBA" id="ARBA00022649"/>
    </source>
</evidence>
<dbReference type="GeneID" id="90768511"/>
<feature type="domain" description="PIN" evidence="8">
    <location>
        <begin position="4"/>
        <end position="120"/>
    </location>
</feature>
<evidence type="ECO:0000313" key="10">
    <source>
        <dbReference type="Proteomes" id="UP000293719"/>
    </source>
</evidence>
<dbReference type="Pfam" id="PF01850">
    <property type="entry name" value="PIN"/>
    <property type="match status" value="1"/>
</dbReference>
<protein>
    <submittedName>
        <fullName evidence="9">PIN domain-containing protein</fullName>
    </submittedName>
</protein>
<evidence type="ECO:0000256" key="7">
    <source>
        <dbReference type="ARBA" id="ARBA00038093"/>
    </source>
</evidence>
<name>A0A4P6V4G2_9HYPH</name>
<dbReference type="Proteomes" id="UP000293719">
    <property type="component" value="Chromosome"/>
</dbReference>